<dbReference type="EMBL" id="CARXXK010001085">
    <property type="protein sequence ID" value="CAI6373186.1"/>
    <property type="molecule type" value="Genomic_DNA"/>
</dbReference>
<accession>A0AAV0XYM2</accession>
<evidence type="ECO:0000256" key="1">
    <source>
        <dbReference type="SAM" id="MobiDB-lite"/>
    </source>
</evidence>
<evidence type="ECO:0000313" key="3">
    <source>
        <dbReference type="EMBL" id="CAI6373186.1"/>
    </source>
</evidence>
<name>A0AAV0XYM2_9HEMI</name>
<dbReference type="InterPro" id="IPR036465">
    <property type="entry name" value="vWFA_dom_sf"/>
</dbReference>
<organism evidence="3 4">
    <name type="scientific">Macrosiphum euphorbiae</name>
    <name type="common">potato aphid</name>
    <dbReference type="NCBI Taxonomy" id="13131"/>
    <lineage>
        <taxon>Eukaryota</taxon>
        <taxon>Metazoa</taxon>
        <taxon>Ecdysozoa</taxon>
        <taxon>Arthropoda</taxon>
        <taxon>Hexapoda</taxon>
        <taxon>Insecta</taxon>
        <taxon>Pterygota</taxon>
        <taxon>Neoptera</taxon>
        <taxon>Paraneoptera</taxon>
        <taxon>Hemiptera</taxon>
        <taxon>Sternorrhyncha</taxon>
        <taxon>Aphidomorpha</taxon>
        <taxon>Aphidoidea</taxon>
        <taxon>Aphididae</taxon>
        <taxon>Macrosiphini</taxon>
        <taxon>Macrosiphum</taxon>
    </lineage>
</organism>
<dbReference type="Pfam" id="PF25045">
    <property type="entry name" value="vWA_Ro60"/>
    <property type="match status" value="1"/>
</dbReference>
<evidence type="ECO:0000259" key="2">
    <source>
        <dbReference type="Pfam" id="PF25045"/>
    </source>
</evidence>
<feature type="domain" description="RNA-binding protein RO60 vWA" evidence="2">
    <location>
        <begin position="637"/>
        <end position="718"/>
    </location>
</feature>
<feature type="compositionally biased region" description="Polar residues" evidence="1">
    <location>
        <begin position="420"/>
        <end position="444"/>
    </location>
</feature>
<dbReference type="InterPro" id="IPR040322">
    <property type="entry name" value="TROVE2"/>
</dbReference>
<dbReference type="Gene3D" id="3.40.50.410">
    <property type="entry name" value="von Willebrand factor, type A domain"/>
    <property type="match status" value="1"/>
</dbReference>
<dbReference type="SUPFAM" id="SSF140864">
    <property type="entry name" value="TROVE domain-like"/>
    <property type="match status" value="1"/>
</dbReference>
<proteinExistence type="predicted"/>
<evidence type="ECO:0000313" key="4">
    <source>
        <dbReference type="Proteomes" id="UP001160148"/>
    </source>
</evidence>
<dbReference type="InterPro" id="IPR056800">
    <property type="entry name" value="vWA_Ro60"/>
</dbReference>
<reference evidence="3 4" key="1">
    <citation type="submission" date="2023-01" db="EMBL/GenBank/DDBJ databases">
        <authorList>
            <person name="Whitehead M."/>
        </authorList>
    </citation>
    <scope>NUCLEOTIDE SEQUENCE [LARGE SCALE GENOMIC DNA]</scope>
</reference>
<dbReference type="PANTHER" id="PTHR14202:SF0">
    <property type="entry name" value="RNA-BINDING PROTEIN RO60"/>
    <property type="match status" value="1"/>
</dbReference>
<dbReference type="InterPro" id="IPR037214">
    <property type="entry name" value="TROVE_dom_sf"/>
</dbReference>
<keyword evidence="4" id="KW-1185">Reference proteome</keyword>
<sequence length="722" mass="83526">MPKYSLIESKLRRYLYLGHEYCIYVPPSIRTSFWNEHHHDDITGVRIIGKIVKKNKTEEINSIVPIILKIKKEDKLLDDRLLIFTLAVCARFNLESCVKMVADAYAAVSTICTDGLKLLMFVKFIETATNILFDQGFITILSNGHGRGFAKSMTNWYLNRDPLLTTEHIVRNKCYDGWSHKDVMKLIHLHSKEPCRIMYIVYTMNGIEKVEQLFGSKMKDVCIEDGEETFENKQLKFIYNFLNQVENIKKMDEHALRYEIELNRWGKKPEVIPQEMLKSSTISTSLVMHLPLEKLLENTFFFAKNRLFLNSTPDVGLLEYILRFNNTILLKTSQIHPIEPFIQYAKYTRTCINILKKQNNIMKKEEENSVIELIDKKLKVIIELQKTPDNEEVVIQPTIENEVGLFNEETQTQNQNDQNCDSASSSSQNTNHQKSLAETTLEENQGKQQVELADSINLSTLNINSQQINPVSTEEIVPGVIQSEVNDVNKNQPSVLYMIKPLPKLVDQLKTFLSGDLIKKTCEVLDPLDLRIMITYDNRICMKTSMCACSQLISVHEAITLIILSLIYPEKLENKPTVYGLYYDINSSQEIEIDYDQPLTFSYLESILFETPTGRDGPDPIDSDRKELTQVYPHKAFKWAQDYNKEFDAFVFLGNNKMNLKLFKSYMKDYQEHFKNPVKIVLLCLSGKHYEQFSLGRGNTLFIIGFDKNVGKLINSFIKDDF</sequence>
<dbReference type="GO" id="GO:1990904">
    <property type="term" value="C:ribonucleoprotein complex"/>
    <property type="evidence" value="ECO:0007669"/>
    <property type="project" value="TreeGrafter"/>
</dbReference>
<dbReference type="AlphaFoldDB" id="A0AAV0XYM2"/>
<feature type="region of interest" description="Disordered" evidence="1">
    <location>
        <begin position="412"/>
        <end position="444"/>
    </location>
</feature>
<protein>
    <recommendedName>
        <fullName evidence="2">RNA-binding protein RO60 vWA domain-containing protein</fullName>
    </recommendedName>
</protein>
<dbReference type="PANTHER" id="PTHR14202">
    <property type="entry name" value="60 KDA RIBONUCLEOPROTEIN SSA/RO"/>
    <property type="match status" value="1"/>
</dbReference>
<gene>
    <name evidence="3" type="ORF">MEUPH1_LOCUS26972</name>
</gene>
<dbReference type="GO" id="GO:0003723">
    <property type="term" value="F:RNA binding"/>
    <property type="evidence" value="ECO:0007669"/>
    <property type="project" value="InterPro"/>
</dbReference>
<comment type="caution">
    <text evidence="3">The sequence shown here is derived from an EMBL/GenBank/DDBJ whole genome shotgun (WGS) entry which is preliminary data.</text>
</comment>
<dbReference type="Proteomes" id="UP001160148">
    <property type="component" value="Unassembled WGS sequence"/>
</dbReference>